<name>A0A4Q8AEH5_9MICC</name>
<gene>
    <name evidence="1" type="ORF">EV380_2289</name>
</gene>
<protein>
    <submittedName>
        <fullName evidence="1">Uncharacterized protein</fullName>
    </submittedName>
</protein>
<dbReference type="AlphaFoldDB" id="A0A4Q8AEH5"/>
<sequence length="288" mass="30266">MSRHSRSLTWPAVAGAARPGRPRLQARISATALAAVVLIAALSGCGQPAEPEVAARFALTQADVDVPDPEAGYPVSMVLLDAADSPVWTDVASVVLSGEDGQEVDVLEYSVERGDTTDHGMLGSLLLTVAPERETTVETLTLNYSDGESTTHRIGSWHFTAGTGEGPPVLEAADGYAAVYSGVDRMTAPLTNVSDADVTVGVPALEARVDAVRIDGEPAERGDTVRLAPGEQVEFEFELAAANADFLVVTPRVPVRRDDGTEAWVALPSAQLGLLNITDEQVEAIALR</sequence>
<reference evidence="1 2" key="1">
    <citation type="submission" date="2019-02" db="EMBL/GenBank/DDBJ databases">
        <title>Sequencing the genomes of 1000 actinobacteria strains.</title>
        <authorList>
            <person name="Klenk H.-P."/>
        </authorList>
    </citation>
    <scope>NUCLEOTIDE SEQUENCE [LARGE SCALE GENOMIC DNA]</scope>
    <source>
        <strain evidence="1 2">DSM 17364</strain>
    </source>
</reference>
<accession>A0A4Q8AEH5</accession>
<comment type="caution">
    <text evidence="1">The sequence shown here is derived from an EMBL/GenBank/DDBJ whole genome shotgun (WGS) entry which is preliminary data.</text>
</comment>
<dbReference type="EMBL" id="SHLA01000001">
    <property type="protein sequence ID" value="RZU62687.1"/>
    <property type="molecule type" value="Genomic_DNA"/>
</dbReference>
<dbReference type="Proteomes" id="UP000292685">
    <property type="component" value="Unassembled WGS sequence"/>
</dbReference>
<evidence type="ECO:0000313" key="1">
    <source>
        <dbReference type="EMBL" id="RZU62687.1"/>
    </source>
</evidence>
<dbReference type="RefSeq" id="WP_130451226.1">
    <property type="nucleotide sequence ID" value="NZ_SHLA01000001.1"/>
</dbReference>
<evidence type="ECO:0000313" key="2">
    <source>
        <dbReference type="Proteomes" id="UP000292685"/>
    </source>
</evidence>
<keyword evidence="2" id="KW-1185">Reference proteome</keyword>
<proteinExistence type="predicted"/>
<organism evidence="1 2">
    <name type="scientific">Zhihengliuella halotolerans</name>
    <dbReference type="NCBI Taxonomy" id="370736"/>
    <lineage>
        <taxon>Bacteria</taxon>
        <taxon>Bacillati</taxon>
        <taxon>Actinomycetota</taxon>
        <taxon>Actinomycetes</taxon>
        <taxon>Micrococcales</taxon>
        <taxon>Micrococcaceae</taxon>
        <taxon>Zhihengliuella</taxon>
    </lineage>
</organism>